<dbReference type="EMBL" id="VOBR01000010">
    <property type="protein sequence ID" value="TWP50829.1"/>
    <property type="molecule type" value="Genomic_DNA"/>
</dbReference>
<feature type="domain" description="PH" evidence="1">
    <location>
        <begin position="36"/>
        <end position="158"/>
    </location>
</feature>
<dbReference type="AlphaFoldDB" id="A0A563ET19"/>
<name>A0A563ET19_9PSEU</name>
<accession>A0A563ET19</accession>
<gene>
    <name evidence="2" type="ORF">FKR81_17200</name>
</gene>
<dbReference type="RefSeq" id="WP_146353079.1">
    <property type="nucleotide sequence ID" value="NZ_VOBR01000010.1"/>
</dbReference>
<evidence type="ECO:0000313" key="2">
    <source>
        <dbReference type="EMBL" id="TWP50829.1"/>
    </source>
</evidence>
<organism evidence="2 3">
    <name type="scientific">Lentzea tibetensis</name>
    <dbReference type="NCBI Taxonomy" id="2591470"/>
    <lineage>
        <taxon>Bacteria</taxon>
        <taxon>Bacillati</taxon>
        <taxon>Actinomycetota</taxon>
        <taxon>Actinomycetes</taxon>
        <taxon>Pseudonocardiales</taxon>
        <taxon>Pseudonocardiaceae</taxon>
        <taxon>Lentzea</taxon>
    </lineage>
</organism>
<evidence type="ECO:0000259" key="1">
    <source>
        <dbReference type="Pfam" id="PF25362"/>
    </source>
</evidence>
<dbReference type="InterPro" id="IPR057446">
    <property type="entry name" value="PH_bac"/>
</dbReference>
<dbReference type="OrthoDB" id="4774775at2"/>
<protein>
    <submittedName>
        <fullName evidence="2">Transporter</fullName>
    </submittedName>
</protein>
<keyword evidence="3" id="KW-1185">Reference proteome</keyword>
<dbReference type="Pfam" id="PF25362">
    <property type="entry name" value="bPH_11"/>
    <property type="match status" value="1"/>
</dbReference>
<reference evidence="2 3" key="1">
    <citation type="submission" date="2019-07" db="EMBL/GenBank/DDBJ databases">
        <title>Lentzea xizangensis sp. nov., isolated from Qinghai-Tibetan Plateau Soils.</title>
        <authorList>
            <person name="Huang J."/>
        </authorList>
    </citation>
    <scope>NUCLEOTIDE SEQUENCE [LARGE SCALE GENOMIC DNA]</scope>
    <source>
        <strain evidence="2 3">FXJ1.1311</strain>
    </source>
</reference>
<proteinExistence type="predicted"/>
<dbReference type="Proteomes" id="UP000316639">
    <property type="component" value="Unassembled WGS sequence"/>
</dbReference>
<sequence length="169" mass="18659">MTRVLLALAVFAFFALCVYGMWHGWQRRARQQAATLPEFPKKPATLGDDLIPSTTGVYVGTTNAGNWQDRIQAGDIGHRAEATLRLVPEGLSIERIGAEDLFIPKTAIKDVRTDKGLAGKVMFGDGLLVFQWELEDRLFDTGFRGDDKSVYEQWVVALSQEENSAGGKA</sequence>
<comment type="caution">
    <text evidence="2">The sequence shown here is derived from an EMBL/GenBank/DDBJ whole genome shotgun (WGS) entry which is preliminary data.</text>
</comment>
<evidence type="ECO:0000313" key="3">
    <source>
        <dbReference type="Proteomes" id="UP000316639"/>
    </source>
</evidence>